<sequence length="1099" mass="121447">MGGGPTASTSYCTDEFARRAARAMTEEAAPDYHEVLRSMSQENETDRRALAGQQESTSPAADPDSKEYHKIMQWLTSAHRGSGHSSKVSMLNDFHCEAREGATNRRPTHPPVSLEAMPPKWKQIQADQFEWEHPRTKLKAKFSLIVDESCKVRVTKLLYHMVGQDRHRNPVWVDLKSFYEERWLPYFGKPQRVKVDPEGSWMSKQAAQHFDSHSIGYEPIPGQAHWHISFAEEAIQAAAGTMGKLVTENPDMSTEEALACATAAGISREEYLGQVHLRRLSQAENAKNQSLKAAAPGMWARYFREEKGEVKGRFKGLARVLAAETNRPVDGDLGANQTLHPGRAGPVVWLVRAGRIIKVDVCQVRAASARGIACAELMAGKDTPWTVNTFMNQATRQEYLDFSGHDPTEQDEELASWEGAKSERSQNPVRKAIRKKAPPPGGVASIAKAARAAQTEDAMMERAALMAKASPDARSFWARQGTSLEISVELPLAGKPMKQATRHLSTYMVEKFSVAKAAEVSKFAISSALESSPPGVAPPPEDAMRTRWILEWKMGEATSEKKPKAQIVVLGYMDPEYEHRPTTAPTMTRSSRHLVPQAMAWLGFKGYKADVTGAFAQNREIKHDLFAMPVKELAVALGMPEGVAMRLRKAVYGLVEAAIELFMTVSEALEEFGWTQMKMDPCVWVRYGHSHGQDNSFTKEALGQFIGAEVLGELVAARGDLDIVAIAGSHVDDFLPGGKETDPRWIEARKKIEERFKWKAWGTDEFMQTGVRIRQLPDMRFKMDQSEHAKTIEKAVVSPERKRNKDAPTTDKEKGQLRAILGAIGWRSEQSGPVHSAGASLLLSTMPPSTVQTLLGTNRPVHRAREGADLPVVIHSHSNAQVIVPIEWSDSSEVNRPDGKSTKGLVAGMAPLRILQGDESDVSMISWKSGKIDRGCRSSVSCETRSAVDGEDELFGVKLQRLEILGNQIDWRNPEGTLCQLPAALVVDAKGLYDKLQTTVRTFPGKEKRTDVEAMTLKEGATASNNWVLCVHGDAQLANSLTKGHEPGQLRMYYSSGHRWRLVYDAKYQSAKKRKAAGARDGAAYAATGTETNPVGFPE</sequence>
<accession>A0ABN9Y184</accession>
<protein>
    <recommendedName>
        <fullName evidence="4">DNA-directed DNA polymerase</fullName>
    </recommendedName>
</protein>
<proteinExistence type="predicted"/>
<gene>
    <name evidence="2" type="ORF">PCOR1329_LOCUS80887</name>
</gene>
<keyword evidence="3" id="KW-1185">Reference proteome</keyword>
<evidence type="ECO:0000313" key="2">
    <source>
        <dbReference type="EMBL" id="CAK0905032.1"/>
    </source>
</evidence>
<feature type="region of interest" description="Disordered" evidence="1">
    <location>
        <begin position="22"/>
        <end position="66"/>
    </location>
</feature>
<feature type="region of interest" description="Disordered" evidence="1">
    <location>
        <begin position="402"/>
        <end position="443"/>
    </location>
</feature>
<dbReference type="EMBL" id="CAUYUJ010021503">
    <property type="protein sequence ID" value="CAK0905032.1"/>
    <property type="molecule type" value="Genomic_DNA"/>
</dbReference>
<evidence type="ECO:0000313" key="3">
    <source>
        <dbReference type="Proteomes" id="UP001189429"/>
    </source>
</evidence>
<comment type="caution">
    <text evidence="2">The sequence shown here is derived from an EMBL/GenBank/DDBJ whole genome shotgun (WGS) entry which is preliminary data.</text>
</comment>
<name>A0ABN9Y184_9DINO</name>
<reference evidence="2" key="1">
    <citation type="submission" date="2023-10" db="EMBL/GenBank/DDBJ databases">
        <authorList>
            <person name="Chen Y."/>
            <person name="Shah S."/>
            <person name="Dougan E. K."/>
            <person name="Thang M."/>
            <person name="Chan C."/>
        </authorList>
    </citation>
    <scope>NUCLEOTIDE SEQUENCE [LARGE SCALE GENOMIC DNA]</scope>
</reference>
<dbReference type="Proteomes" id="UP001189429">
    <property type="component" value="Unassembled WGS sequence"/>
</dbReference>
<organism evidence="2 3">
    <name type="scientific">Prorocentrum cordatum</name>
    <dbReference type="NCBI Taxonomy" id="2364126"/>
    <lineage>
        <taxon>Eukaryota</taxon>
        <taxon>Sar</taxon>
        <taxon>Alveolata</taxon>
        <taxon>Dinophyceae</taxon>
        <taxon>Prorocentrales</taxon>
        <taxon>Prorocentraceae</taxon>
        <taxon>Prorocentrum</taxon>
    </lineage>
</organism>
<evidence type="ECO:0000256" key="1">
    <source>
        <dbReference type="SAM" id="MobiDB-lite"/>
    </source>
</evidence>
<evidence type="ECO:0008006" key="4">
    <source>
        <dbReference type="Google" id="ProtNLM"/>
    </source>
</evidence>